<organism evidence="1 2">
    <name type="scientific">Hymenobacter rigui</name>
    <dbReference type="NCBI Taxonomy" id="334424"/>
    <lineage>
        <taxon>Bacteria</taxon>
        <taxon>Pseudomonadati</taxon>
        <taxon>Bacteroidota</taxon>
        <taxon>Cytophagia</taxon>
        <taxon>Cytophagales</taxon>
        <taxon>Hymenobacteraceae</taxon>
        <taxon>Hymenobacter</taxon>
    </lineage>
</organism>
<comment type="caution">
    <text evidence="1">The sequence shown here is derived from an EMBL/GenBank/DDBJ whole genome shotgun (WGS) entry which is preliminary data.</text>
</comment>
<evidence type="ECO:0008006" key="3">
    <source>
        <dbReference type="Google" id="ProtNLM"/>
    </source>
</evidence>
<evidence type="ECO:0000313" key="1">
    <source>
        <dbReference type="EMBL" id="RSK49055.1"/>
    </source>
</evidence>
<name>A0A3R9MUX2_9BACT</name>
<dbReference type="AlphaFoldDB" id="A0A3R9MUX2"/>
<reference evidence="1 2" key="1">
    <citation type="submission" date="2018-12" db="EMBL/GenBank/DDBJ databases">
        <authorList>
            <person name="Feng G."/>
            <person name="Zhu H."/>
        </authorList>
    </citation>
    <scope>NUCLEOTIDE SEQUENCE [LARGE SCALE GENOMIC DNA]</scope>
    <source>
        <strain evidence="1 2">KCTC 12533</strain>
    </source>
</reference>
<dbReference type="InterPro" id="IPR029044">
    <property type="entry name" value="Nucleotide-diphossugar_trans"/>
</dbReference>
<dbReference type="SUPFAM" id="SSF53448">
    <property type="entry name" value="Nucleotide-diphospho-sugar transferases"/>
    <property type="match status" value="1"/>
</dbReference>
<dbReference type="RefSeq" id="WP_125419841.1">
    <property type="nucleotide sequence ID" value="NZ_RWIT01000004.1"/>
</dbReference>
<proteinExistence type="predicted"/>
<gene>
    <name evidence="1" type="ORF">EI291_10895</name>
</gene>
<keyword evidence="2" id="KW-1185">Reference proteome</keyword>
<dbReference type="EMBL" id="RWIT01000004">
    <property type="protein sequence ID" value="RSK49055.1"/>
    <property type="molecule type" value="Genomic_DNA"/>
</dbReference>
<dbReference type="Proteomes" id="UP000273500">
    <property type="component" value="Unassembled WGS sequence"/>
</dbReference>
<accession>A0A3R9MUX2</accession>
<evidence type="ECO:0000313" key="2">
    <source>
        <dbReference type="Proteomes" id="UP000273500"/>
    </source>
</evidence>
<protein>
    <recommendedName>
        <fullName evidence="3">Glycosyl transferase</fullName>
    </recommendedName>
</protein>
<sequence length="322" mass="36263">MVYLTLLSYGGPVEYHRALGAALSFYAHYSGPEPVTMALFTDNPEFFRPYLRGVPVEYLLLPPERRLAMVGPDRYSFRVKICILQELMQRWPGADVLYLDSDTLVQRDPAPLLRDLQAGIAFMDQPEHTFAEAVVQYAARPDAAAPGRLIDLFGRQQFLVNGQWRQFTAGQKCWNSGVLGLPAAAAALLPDVLRLCDAFYAGSEWFTSEQLAFSVALPLRFPLRRADAYVYHYWSPAQKAWMDRELARLLPGPAAPPLTTGLTTRWVRRLVVEKLREGALYAARRGRPVPACKYALKAMVRTPFALTFVGRFIQALRLQPAL</sequence>
<dbReference type="OrthoDB" id="865313at2"/>